<dbReference type="RefSeq" id="WP_379965032.1">
    <property type="nucleotide sequence ID" value="NZ_JBHSGT010000043.1"/>
</dbReference>
<feature type="transmembrane region" description="Helical" evidence="8">
    <location>
        <begin position="136"/>
        <end position="159"/>
    </location>
</feature>
<feature type="transmembrane region" description="Helical" evidence="8">
    <location>
        <begin position="61"/>
        <end position="91"/>
    </location>
</feature>
<keyword evidence="7 8" id="KW-0472">Membrane</keyword>
<evidence type="ECO:0000256" key="6">
    <source>
        <dbReference type="ARBA" id="ARBA00022989"/>
    </source>
</evidence>
<evidence type="ECO:0000256" key="1">
    <source>
        <dbReference type="ARBA" id="ARBA00004651"/>
    </source>
</evidence>
<comment type="similarity">
    <text evidence="2">Belongs to the MreD family.</text>
</comment>
<dbReference type="InterPro" id="IPR007227">
    <property type="entry name" value="Cell_shape_determining_MreD"/>
</dbReference>
<sequence length="167" mass="19839">MNQTYTKYFAPILFFFLMLLDAQWTHRLLNEGVDPVIWRVHLMLIFMMFATRYLPKKYMIIVSLCLGIVFDLYYLGLIGIYAVILPLIIWMMYLVHKFLFENIFNLFFGLIIFITSFEILNVGLQLMFNLITVNPLYFVTKVLGPTLLLNMVLFCVSFFPAKKLFWN</sequence>
<evidence type="ECO:0000256" key="7">
    <source>
        <dbReference type="ARBA" id="ARBA00023136"/>
    </source>
</evidence>
<accession>A0ABV9M4L9</accession>
<protein>
    <submittedName>
        <fullName evidence="9">Rod shape-determining protein MreD</fullName>
    </submittedName>
</protein>
<evidence type="ECO:0000256" key="8">
    <source>
        <dbReference type="SAM" id="Phobius"/>
    </source>
</evidence>
<dbReference type="Proteomes" id="UP001596026">
    <property type="component" value="Unassembled WGS sequence"/>
</dbReference>
<dbReference type="EMBL" id="JBHSGT010000043">
    <property type="protein sequence ID" value="MFC4710269.1"/>
    <property type="molecule type" value="Genomic_DNA"/>
</dbReference>
<keyword evidence="5" id="KW-0133">Cell shape</keyword>
<proteinExistence type="inferred from homology"/>
<keyword evidence="3" id="KW-1003">Cell membrane</keyword>
<feature type="transmembrane region" description="Helical" evidence="8">
    <location>
        <begin position="36"/>
        <end position="54"/>
    </location>
</feature>
<dbReference type="Pfam" id="PF04093">
    <property type="entry name" value="MreD"/>
    <property type="match status" value="1"/>
</dbReference>
<evidence type="ECO:0000256" key="4">
    <source>
        <dbReference type="ARBA" id="ARBA00022692"/>
    </source>
</evidence>
<keyword evidence="6 8" id="KW-1133">Transmembrane helix</keyword>
<gene>
    <name evidence="9" type="primary">mreD</name>
    <name evidence="9" type="ORF">ACFO3L_06480</name>
</gene>
<evidence type="ECO:0000313" key="10">
    <source>
        <dbReference type="Proteomes" id="UP001596026"/>
    </source>
</evidence>
<reference evidence="10" key="1">
    <citation type="journal article" date="2019" name="Int. J. Syst. Evol. Microbiol.">
        <title>The Global Catalogue of Microorganisms (GCM) 10K type strain sequencing project: providing services to taxonomists for standard genome sequencing and annotation.</title>
        <authorList>
            <consortium name="The Broad Institute Genomics Platform"/>
            <consortium name="The Broad Institute Genome Sequencing Center for Infectious Disease"/>
            <person name="Wu L."/>
            <person name="Ma J."/>
        </authorList>
    </citation>
    <scope>NUCLEOTIDE SEQUENCE [LARGE SCALE GENOMIC DNA]</scope>
    <source>
        <strain evidence="10">CGMCC 1.19061</strain>
    </source>
</reference>
<keyword evidence="4 8" id="KW-0812">Transmembrane</keyword>
<evidence type="ECO:0000313" key="9">
    <source>
        <dbReference type="EMBL" id="MFC4710269.1"/>
    </source>
</evidence>
<feature type="transmembrane region" description="Helical" evidence="8">
    <location>
        <begin position="103"/>
        <end position="124"/>
    </location>
</feature>
<keyword evidence="10" id="KW-1185">Reference proteome</keyword>
<evidence type="ECO:0000256" key="3">
    <source>
        <dbReference type="ARBA" id="ARBA00022475"/>
    </source>
</evidence>
<evidence type="ECO:0000256" key="2">
    <source>
        <dbReference type="ARBA" id="ARBA00007776"/>
    </source>
</evidence>
<feature type="transmembrane region" description="Helical" evidence="8">
    <location>
        <begin position="7"/>
        <end position="24"/>
    </location>
</feature>
<dbReference type="NCBIfam" id="TIGR03426">
    <property type="entry name" value="shape_MreD"/>
    <property type="match status" value="1"/>
</dbReference>
<comment type="subcellular location">
    <subcellularLocation>
        <location evidence="1">Cell membrane</location>
        <topology evidence="1">Multi-pass membrane protein</topology>
    </subcellularLocation>
</comment>
<evidence type="ECO:0000256" key="5">
    <source>
        <dbReference type="ARBA" id="ARBA00022960"/>
    </source>
</evidence>
<organism evidence="9 10">
    <name type="scientific">Enterococcus eurekensis</name>
    <dbReference type="NCBI Taxonomy" id="1159753"/>
    <lineage>
        <taxon>Bacteria</taxon>
        <taxon>Bacillati</taxon>
        <taxon>Bacillota</taxon>
        <taxon>Bacilli</taxon>
        <taxon>Lactobacillales</taxon>
        <taxon>Enterococcaceae</taxon>
        <taxon>Enterococcus</taxon>
    </lineage>
</organism>
<comment type="caution">
    <text evidence="9">The sequence shown here is derived from an EMBL/GenBank/DDBJ whole genome shotgun (WGS) entry which is preliminary data.</text>
</comment>
<name>A0ABV9M4L9_9ENTE</name>